<dbReference type="SUPFAM" id="SSF50952">
    <property type="entry name" value="Soluble quinoprotein glucose dehydrogenase"/>
    <property type="match status" value="1"/>
</dbReference>
<feature type="domain" description="Secretion system C-terminal sorting" evidence="3">
    <location>
        <begin position="530"/>
        <end position="595"/>
    </location>
</feature>
<comment type="caution">
    <text evidence="4">The sequence shown here is derived from an EMBL/GenBank/DDBJ whole genome shotgun (WGS) entry which is preliminary data.</text>
</comment>
<dbReference type="PANTHER" id="PTHR35580">
    <property type="entry name" value="CELL SURFACE GLYCOPROTEIN (S-LAYER PROTEIN)-LIKE PROTEIN"/>
    <property type="match status" value="1"/>
</dbReference>
<keyword evidence="5" id="KW-1185">Reference proteome</keyword>
<feature type="chain" id="PRO_5038144752" evidence="2">
    <location>
        <begin position="21"/>
        <end position="601"/>
    </location>
</feature>
<feature type="signal peptide" evidence="2">
    <location>
        <begin position="1"/>
        <end position="20"/>
    </location>
</feature>
<dbReference type="EMBL" id="JAAMPU010000102">
    <property type="protein sequence ID" value="NMH27655.1"/>
    <property type="molecule type" value="Genomic_DNA"/>
</dbReference>
<dbReference type="Proteomes" id="UP000712080">
    <property type="component" value="Unassembled WGS sequence"/>
</dbReference>
<gene>
    <name evidence="4" type="ORF">G6047_06395</name>
</gene>
<dbReference type="NCBIfam" id="TIGR04183">
    <property type="entry name" value="Por_Secre_tail"/>
    <property type="match status" value="1"/>
</dbReference>
<dbReference type="SUPFAM" id="SSF63829">
    <property type="entry name" value="Calcium-dependent phosphotriesterase"/>
    <property type="match status" value="1"/>
</dbReference>
<keyword evidence="1 2" id="KW-0732">Signal</keyword>
<evidence type="ECO:0000256" key="2">
    <source>
        <dbReference type="SAM" id="SignalP"/>
    </source>
</evidence>
<dbReference type="RefSeq" id="WP_169526660.1">
    <property type="nucleotide sequence ID" value="NZ_JAAMPU010000102.1"/>
</dbReference>
<dbReference type="Pfam" id="PF18962">
    <property type="entry name" value="Por_Secre_tail"/>
    <property type="match status" value="1"/>
</dbReference>
<dbReference type="AlphaFoldDB" id="A0A972FLY4"/>
<dbReference type="InterPro" id="IPR011041">
    <property type="entry name" value="Quinoprot_gluc/sorb_DH_b-prop"/>
</dbReference>
<protein>
    <submittedName>
        <fullName evidence="4">T9SS type A sorting domain-containing protein</fullName>
    </submittedName>
</protein>
<sequence length="601" mass="64977">MKKIYLLILFGVAISGQAQRFDWVEFISSASTNNSVQGAYDMVRDPEGNLYTMSTFETDIMVGDELIVHEGLYNNRNMVVIKWSPAGEIIAFKKIYAQSAGLNPHQLAFDDVNDQLILSTEVSGQPVIIPDDNVSLENSDTAVQILRFDSDLQFVSNIPHYYTYACPLATREGFTYYAHGYNSKVFKVNSENEVSWSIMPDASGSMSIYGLTVAPDGTIFVSARVTWNSSITFGAVTVNVPPGNGDQLVVFKISPDGEVLAGKYITRSTSFYTRMPILADDNGAVYLMAGWFAPDLSIGPFPLSNVNNGNDAFVVKLDENLDPVWVTEFKITEGNMQTNDLALSDSGYLLAAGSYNQNGSFGDFQLPYAANGSGFLAKLNPADGQVAYAVPLGSTQWTGNAVAVVPNGTAFYCAGLTNGLGENSVTFGCYTSGTPGMYLTKIEDVEYDTPTLELAYTNGVLVSDASAEAVSYQWFLGTTQIEGADSPDYTPAATGTYTVIANFEYGCSAEATIEVTSLSTVDREPDGIRVYPNPSEGIFSIDNPNAVPVPVVVSDLNGRKILESTFTNRQNRVDLSAAESGIYVLKLSSETGNKSIRLIKL</sequence>
<name>A0A972FLY4_9FLAO</name>
<organism evidence="4 5">
    <name type="scientific">Flavobacterium silvaticum</name>
    <dbReference type="NCBI Taxonomy" id="1852020"/>
    <lineage>
        <taxon>Bacteria</taxon>
        <taxon>Pseudomonadati</taxon>
        <taxon>Bacteroidota</taxon>
        <taxon>Flavobacteriia</taxon>
        <taxon>Flavobacteriales</taxon>
        <taxon>Flavobacteriaceae</taxon>
        <taxon>Flavobacterium</taxon>
    </lineage>
</organism>
<evidence type="ECO:0000313" key="4">
    <source>
        <dbReference type="EMBL" id="NMH27655.1"/>
    </source>
</evidence>
<dbReference type="InterPro" id="IPR026444">
    <property type="entry name" value="Secre_tail"/>
</dbReference>
<reference evidence="4" key="1">
    <citation type="submission" date="2020-02" db="EMBL/GenBank/DDBJ databases">
        <title>Flavobacterium sp. genome.</title>
        <authorList>
            <person name="Jung H.S."/>
            <person name="Baek J.H."/>
            <person name="Jeon C.O."/>
        </authorList>
    </citation>
    <scope>NUCLEOTIDE SEQUENCE</scope>
    <source>
        <strain evidence="4">SE-s28</strain>
    </source>
</reference>
<evidence type="ECO:0000313" key="5">
    <source>
        <dbReference type="Proteomes" id="UP000712080"/>
    </source>
</evidence>
<evidence type="ECO:0000256" key="1">
    <source>
        <dbReference type="ARBA" id="ARBA00022729"/>
    </source>
</evidence>
<proteinExistence type="predicted"/>
<dbReference type="InterPro" id="IPR052918">
    <property type="entry name" value="Motility_Chemotaxis_Reg"/>
</dbReference>
<accession>A0A972FLY4</accession>
<evidence type="ECO:0000259" key="3">
    <source>
        <dbReference type="Pfam" id="PF18962"/>
    </source>
</evidence>
<dbReference type="PANTHER" id="PTHR35580:SF1">
    <property type="entry name" value="PHYTASE-LIKE DOMAIN-CONTAINING PROTEIN"/>
    <property type="match status" value="1"/>
</dbReference>